<dbReference type="AlphaFoldDB" id="A0A380MTL7"/>
<dbReference type="InterPro" id="IPR029063">
    <property type="entry name" value="SAM-dependent_MTases_sf"/>
</dbReference>
<name>A0A380MTL7_9GAMM</name>
<dbReference type="CDD" id="cd02440">
    <property type="entry name" value="AdoMet_MTases"/>
    <property type="match status" value="1"/>
</dbReference>
<accession>A0A380MTL7</accession>
<evidence type="ECO:0000256" key="1">
    <source>
        <dbReference type="ARBA" id="ARBA00022603"/>
    </source>
</evidence>
<dbReference type="PANTHER" id="PTHR43464">
    <property type="entry name" value="METHYLTRANSFERASE"/>
    <property type="match status" value="1"/>
</dbReference>
<dbReference type="GO" id="GO:0008757">
    <property type="term" value="F:S-adenosylmethionine-dependent methyltransferase activity"/>
    <property type="evidence" value="ECO:0007669"/>
    <property type="project" value="InterPro"/>
</dbReference>
<evidence type="ECO:0000259" key="4">
    <source>
        <dbReference type="Pfam" id="PF08241"/>
    </source>
</evidence>
<dbReference type="Pfam" id="PF08241">
    <property type="entry name" value="Methyltransf_11"/>
    <property type="match status" value="1"/>
</dbReference>
<evidence type="ECO:0000256" key="2">
    <source>
        <dbReference type="ARBA" id="ARBA00022679"/>
    </source>
</evidence>
<dbReference type="RefSeq" id="WP_072576375.1">
    <property type="nucleotide sequence ID" value="NZ_LWHB01000067.1"/>
</dbReference>
<feature type="domain" description="Methyltransferase type 11" evidence="4">
    <location>
        <begin position="49"/>
        <end position="147"/>
    </location>
</feature>
<evidence type="ECO:0000256" key="3">
    <source>
        <dbReference type="ARBA" id="ARBA00022691"/>
    </source>
</evidence>
<organism evidence="5 6">
    <name type="scientific">Suttonella ornithocola</name>
    <dbReference type="NCBI Taxonomy" id="279832"/>
    <lineage>
        <taxon>Bacteria</taxon>
        <taxon>Pseudomonadati</taxon>
        <taxon>Pseudomonadota</taxon>
        <taxon>Gammaproteobacteria</taxon>
        <taxon>Cardiobacteriales</taxon>
        <taxon>Cardiobacteriaceae</taxon>
        <taxon>Suttonella</taxon>
    </lineage>
</organism>
<dbReference type="EMBL" id="UHIC01000001">
    <property type="protein sequence ID" value="SUO95618.1"/>
    <property type="molecule type" value="Genomic_DNA"/>
</dbReference>
<evidence type="ECO:0000313" key="6">
    <source>
        <dbReference type="Proteomes" id="UP000254601"/>
    </source>
</evidence>
<dbReference type="Gene3D" id="3.40.50.150">
    <property type="entry name" value="Vaccinia Virus protein VP39"/>
    <property type="match status" value="1"/>
</dbReference>
<dbReference type="GO" id="GO:0032259">
    <property type="term" value="P:methylation"/>
    <property type="evidence" value="ECO:0007669"/>
    <property type="project" value="UniProtKB-KW"/>
</dbReference>
<reference evidence="5 6" key="1">
    <citation type="submission" date="2018-06" db="EMBL/GenBank/DDBJ databases">
        <authorList>
            <consortium name="Pathogen Informatics"/>
            <person name="Doyle S."/>
        </authorList>
    </citation>
    <scope>NUCLEOTIDE SEQUENCE [LARGE SCALE GENOMIC DNA]</scope>
    <source>
        <strain evidence="5 6">NCTC13337</strain>
    </source>
</reference>
<dbReference type="InterPro" id="IPR013216">
    <property type="entry name" value="Methyltransf_11"/>
</dbReference>
<dbReference type="OrthoDB" id="4697647at2"/>
<keyword evidence="6" id="KW-1185">Reference proteome</keyword>
<protein>
    <submittedName>
        <fullName evidence="5">Putative S-adenosyl-L-methionine-dependent methyltransferase</fullName>
    </submittedName>
</protein>
<sequence length="255" mass="28900">MKRGSSYFAEIDAHFLKAIYHSSKGAIRLAVLQRDLAPLLQNTPPLQLLDIGGGAGQMALWCAKLGHHVTVIDISEPLLQKAKALAASENLSHQISFLHGDIFTLAEQLEENSFDGVLCHAVLEWIANGTDLFNIARSVLKNEGFFSLMYYNRIALEFTQHVFGNFDYVDASLVAKKRAKLTPDYPREMLWVETQLSDLSLIQRSGIRCFYDYMKPKDREVNSLENIIAHELALSSREEFFPVARYLHEIRKKTA</sequence>
<gene>
    <name evidence="5" type="primary">smtA</name>
    <name evidence="5" type="ORF">NCTC13337_01500</name>
</gene>
<dbReference type="PANTHER" id="PTHR43464:SF19">
    <property type="entry name" value="UBIQUINONE BIOSYNTHESIS O-METHYLTRANSFERASE, MITOCHONDRIAL"/>
    <property type="match status" value="1"/>
</dbReference>
<dbReference type="Proteomes" id="UP000254601">
    <property type="component" value="Unassembled WGS sequence"/>
</dbReference>
<proteinExistence type="predicted"/>
<keyword evidence="1 5" id="KW-0489">Methyltransferase</keyword>
<evidence type="ECO:0000313" key="5">
    <source>
        <dbReference type="EMBL" id="SUO95618.1"/>
    </source>
</evidence>
<keyword evidence="2 5" id="KW-0808">Transferase</keyword>
<keyword evidence="3" id="KW-0949">S-adenosyl-L-methionine</keyword>
<dbReference type="SUPFAM" id="SSF53335">
    <property type="entry name" value="S-adenosyl-L-methionine-dependent methyltransferases"/>
    <property type="match status" value="1"/>
</dbReference>